<dbReference type="EMBL" id="JAFMPP010000011">
    <property type="protein sequence ID" value="MBO0663600.1"/>
    <property type="molecule type" value="Genomic_DNA"/>
</dbReference>
<evidence type="ECO:0000259" key="1">
    <source>
        <dbReference type="Pfam" id="PF18480"/>
    </source>
</evidence>
<comment type="caution">
    <text evidence="2">The sequence shown here is derived from an EMBL/GenBank/DDBJ whole genome shotgun (WGS) entry which is preliminary data.</text>
</comment>
<gene>
    <name evidence="2" type="ORF">J1C48_13510</name>
</gene>
<accession>A0A939FY06</accession>
<proteinExistence type="predicted"/>
<keyword evidence="3" id="KW-1185">Reference proteome</keyword>
<evidence type="ECO:0000313" key="2">
    <source>
        <dbReference type="EMBL" id="MBO0663600.1"/>
    </source>
</evidence>
<protein>
    <submittedName>
        <fullName evidence="2">DUF5615 family PIN-like protein</fullName>
    </submittedName>
</protein>
<dbReference type="Proteomes" id="UP000664122">
    <property type="component" value="Unassembled WGS sequence"/>
</dbReference>
<dbReference type="Pfam" id="PF18480">
    <property type="entry name" value="DUF5615"/>
    <property type="match status" value="1"/>
</dbReference>
<sequence length="124" mass="13834">MDEGVPASVADAFREMGHQAILHHEVLAEGVADDIVCTAALANAAILIAQDKDMKKIVQRFGTITPDDRFARLNMVRLCCKETLAVSRVRHALGLIEYEWSVANAKAARRLWVEIGSHYIKTYR</sequence>
<evidence type="ECO:0000313" key="3">
    <source>
        <dbReference type="Proteomes" id="UP000664122"/>
    </source>
</evidence>
<reference evidence="2" key="1">
    <citation type="submission" date="2021-03" db="EMBL/GenBank/DDBJ databases">
        <title>Whole genome sequence of Jiella sp. CQZ9-1.</title>
        <authorList>
            <person name="Tuo L."/>
        </authorList>
    </citation>
    <scope>NUCLEOTIDE SEQUENCE</scope>
    <source>
        <strain evidence="2">CQZ9-1</strain>
    </source>
</reference>
<organism evidence="2 3">
    <name type="scientific">Jiella flava</name>
    <dbReference type="NCBI Taxonomy" id="2816857"/>
    <lineage>
        <taxon>Bacteria</taxon>
        <taxon>Pseudomonadati</taxon>
        <taxon>Pseudomonadota</taxon>
        <taxon>Alphaproteobacteria</taxon>
        <taxon>Hyphomicrobiales</taxon>
        <taxon>Aurantimonadaceae</taxon>
        <taxon>Jiella</taxon>
    </lineage>
</organism>
<name>A0A939FY06_9HYPH</name>
<dbReference type="AlphaFoldDB" id="A0A939FY06"/>
<dbReference type="InterPro" id="IPR041049">
    <property type="entry name" value="DUF5615"/>
</dbReference>
<dbReference type="RefSeq" id="WP_207258416.1">
    <property type="nucleotide sequence ID" value="NZ_JAFMPP010000011.1"/>
</dbReference>
<feature type="domain" description="DUF5615" evidence="1">
    <location>
        <begin position="1"/>
        <end position="61"/>
    </location>
</feature>